<sequence length="678" mass="75418">MEQRRDYQRSKRKVVTSGLYVTIEKRVSTQKGKEPHRKTDQNASRGKVGKGANLENGKRRRRGRSRTVRRCENSKRRGYSSSQTLEQPVSPSSQVSSLTSSQSPEVSYSSPSTLQTVSSCSQSPSQADSYTLQASTSPQESDNQRQPVPGGVFSSRPREKVEEERVQLGPNSAEDVQRVVNLERNSVREDDKSSLETKRMSVGVIGGPCENGVTGNHRSMGEVSKGVEVFFSSGFPEEQNQYLIPGFFTDALTVGENVLGIPTACVLTDGGIGFGGLLHIAIADKWIEILKERDKDGKMEDGVNTLTTRRWMKKCATYVDSNDHALGGEGVVLFWGALAKKLVEDDPQTNAMEGSDPRHGHPCVTTSTMICRGETIRSQVPPKEREISWERSHIRPGREIYLFISNCAYHSFTNSVGALAGDCRGCWDESYTNIKVSTNEVIPLSIVQKRYGIHMVSSQKVDAELVVKDGSLVNCEIKSGSQHLGVESPEMRYVVILDLPREPACILPAEDRVLRQGKENAFKISIFCAKDTSDEVSWQNLNKSLHRVSSGVNGKYEAVQEIEVDIVYHLERTVGSEEKLYRRKNGDSLSHATENKELNKRMTKGNQEQNESYAYPSFSPANNLEQATTDTNHCDCLMVEALNPNGKVFPLHVIKLKYWEGRGARMKLNSMAIFLLPP</sequence>
<dbReference type="GO" id="GO:0016787">
    <property type="term" value="F:hydrolase activity"/>
    <property type="evidence" value="ECO:0007669"/>
    <property type="project" value="UniProtKB-KW"/>
</dbReference>
<evidence type="ECO:0000313" key="4">
    <source>
        <dbReference type="EMBL" id="CAH9135154.1"/>
    </source>
</evidence>
<name>A0AAV0FIW4_9ASTE</name>
<evidence type="ECO:0000256" key="3">
    <source>
        <dbReference type="SAM" id="MobiDB-lite"/>
    </source>
</evidence>
<dbReference type="AlphaFoldDB" id="A0AAV0FIW4"/>
<dbReference type="SUPFAM" id="SSF52540">
    <property type="entry name" value="P-loop containing nucleoside triphosphate hydrolases"/>
    <property type="match status" value="1"/>
</dbReference>
<accession>A0AAV0FIW4</accession>
<gene>
    <name evidence="4" type="ORF">CEPIT_LOCUS34298</name>
    <name evidence="5" type="ORF">CEPIT_LOCUS41823</name>
</gene>
<feature type="region of interest" description="Disordered" evidence="3">
    <location>
        <begin position="25"/>
        <end position="174"/>
    </location>
</feature>
<keyword evidence="2" id="KW-0378">Hydrolase</keyword>
<dbReference type="Gene3D" id="3.20.20.80">
    <property type="entry name" value="Glycosidases"/>
    <property type="match status" value="1"/>
</dbReference>
<reference evidence="4" key="1">
    <citation type="submission" date="2022-07" db="EMBL/GenBank/DDBJ databases">
        <authorList>
            <person name="Macas J."/>
            <person name="Novak P."/>
            <person name="Neumann P."/>
        </authorList>
    </citation>
    <scope>NUCLEOTIDE SEQUENCE</scope>
</reference>
<dbReference type="GO" id="GO:0004520">
    <property type="term" value="F:DNA endonuclease activity"/>
    <property type="evidence" value="ECO:0007669"/>
    <property type="project" value="TreeGrafter"/>
</dbReference>
<proteinExistence type="predicted"/>
<evidence type="ECO:0000313" key="6">
    <source>
        <dbReference type="Proteomes" id="UP001152523"/>
    </source>
</evidence>
<dbReference type="EMBL" id="CAMAPF010000986">
    <property type="protein sequence ID" value="CAH9135154.1"/>
    <property type="molecule type" value="Genomic_DNA"/>
</dbReference>
<dbReference type="GO" id="GO:0031297">
    <property type="term" value="P:replication fork processing"/>
    <property type="evidence" value="ECO:0007669"/>
    <property type="project" value="TreeGrafter"/>
</dbReference>
<dbReference type="GO" id="GO:0006281">
    <property type="term" value="P:DNA repair"/>
    <property type="evidence" value="ECO:0007669"/>
    <property type="project" value="TreeGrafter"/>
</dbReference>
<dbReference type="PANTHER" id="PTHR45766:SF5">
    <property type="entry name" value="SNF2 DOMAIN-CONTAINING PROTEIN _ HELICASE DOMAIN-CONTAINING PROTEIN _ HNH ENDONUCLEASE DOMAIN-CONTAINING PROTEIN"/>
    <property type="match status" value="1"/>
</dbReference>
<feature type="compositionally biased region" description="Basic and acidic residues" evidence="3">
    <location>
        <begin position="156"/>
        <end position="166"/>
    </location>
</feature>
<comment type="subcellular location">
    <subcellularLocation>
        <location evidence="1">Plastid</location>
    </subcellularLocation>
</comment>
<comment type="caution">
    <text evidence="4">The sequence shown here is derived from an EMBL/GenBank/DDBJ whole genome shotgun (WGS) entry which is preliminary data.</text>
</comment>
<keyword evidence="6" id="KW-1185">Reference proteome</keyword>
<evidence type="ECO:0000256" key="1">
    <source>
        <dbReference type="ARBA" id="ARBA00004474"/>
    </source>
</evidence>
<evidence type="ECO:0000313" key="5">
    <source>
        <dbReference type="EMBL" id="CAH9144932.1"/>
    </source>
</evidence>
<feature type="compositionally biased region" description="Basic residues" evidence="3">
    <location>
        <begin position="58"/>
        <end position="68"/>
    </location>
</feature>
<protein>
    <submittedName>
        <fullName evidence="4">Uncharacterized protein</fullName>
    </submittedName>
</protein>
<dbReference type="PANTHER" id="PTHR45766">
    <property type="entry name" value="DNA ANNEALING HELICASE AND ENDONUCLEASE ZRANB3 FAMILY MEMBER"/>
    <property type="match status" value="1"/>
</dbReference>
<feature type="compositionally biased region" description="Polar residues" evidence="3">
    <location>
        <begin position="130"/>
        <end position="146"/>
    </location>
</feature>
<dbReference type="EMBL" id="CAMAPF010001072">
    <property type="protein sequence ID" value="CAH9144932.1"/>
    <property type="molecule type" value="Genomic_DNA"/>
</dbReference>
<feature type="compositionally biased region" description="Basic and acidic residues" evidence="3">
    <location>
        <begin position="25"/>
        <end position="40"/>
    </location>
</feature>
<dbReference type="GO" id="GO:0043596">
    <property type="term" value="C:nuclear replication fork"/>
    <property type="evidence" value="ECO:0007669"/>
    <property type="project" value="TreeGrafter"/>
</dbReference>
<organism evidence="4 6">
    <name type="scientific">Cuscuta epithymum</name>
    <dbReference type="NCBI Taxonomy" id="186058"/>
    <lineage>
        <taxon>Eukaryota</taxon>
        <taxon>Viridiplantae</taxon>
        <taxon>Streptophyta</taxon>
        <taxon>Embryophyta</taxon>
        <taxon>Tracheophyta</taxon>
        <taxon>Spermatophyta</taxon>
        <taxon>Magnoliopsida</taxon>
        <taxon>eudicotyledons</taxon>
        <taxon>Gunneridae</taxon>
        <taxon>Pentapetalae</taxon>
        <taxon>asterids</taxon>
        <taxon>lamiids</taxon>
        <taxon>Solanales</taxon>
        <taxon>Convolvulaceae</taxon>
        <taxon>Cuscuteae</taxon>
        <taxon>Cuscuta</taxon>
        <taxon>Cuscuta subgen. Cuscuta</taxon>
    </lineage>
</organism>
<feature type="compositionally biased region" description="Low complexity" evidence="3">
    <location>
        <begin position="85"/>
        <end position="129"/>
    </location>
</feature>
<dbReference type="Proteomes" id="UP001152523">
    <property type="component" value="Unassembled WGS sequence"/>
</dbReference>
<evidence type="ECO:0000256" key="2">
    <source>
        <dbReference type="ARBA" id="ARBA00022801"/>
    </source>
</evidence>
<dbReference type="GO" id="GO:0009536">
    <property type="term" value="C:plastid"/>
    <property type="evidence" value="ECO:0007669"/>
    <property type="project" value="UniProtKB-SubCell"/>
</dbReference>
<dbReference type="InterPro" id="IPR027417">
    <property type="entry name" value="P-loop_NTPase"/>
</dbReference>